<reference evidence="2 3" key="1">
    <citation type="submission" date="2019-11" db="EMBL/GenBank/DDBJ databases">
        <title>Metabolism of dissolved organic matter in forest soils.</title>
        <authorList>
            <person name="Cyle K.T."/>
            <person name="Wilhelm R.C."/>
            <person name="Martinez C.E."/>
        </authorList>
    </citation>
    <scope>NUCLEOTIDE SEQUENCE [LARGE SCALE GENOMIC DNA]</scope>
    <source>
        <strain evidence="2 3">1N</strain>
    </source>
</reference>
<name>A0ABX2BNF0_9BURK</name>
<sequence>MPHASTVSNRIVPLQRRFRLAWLGAALLNSISAPWIHAQEMEPRAYSAVPVGTNFAVFDYERSSGDVSFDPSLPITNVQAHINIFSLGYSHSFGVAGHTMSVAVSAPYASANVNGDVKGIYQQQYRSGLGDMHFRIAANLLGDPPLSPEEFARRTPSTILGVSLSVVAPTGQYVPARLINIGANRWSFKPEVGLSQPFGNWFMDAAAGVWLFTDNDDFFGGHRRSQDPMPTFQWHAGYTWRPGLWLAADVTYFTGGRTHVNGVEDQDYQLSARYGVTLSIPLAAKWSAKLAWSRGLVTRVGGNFQTVSVALQYRWFNR</sequence>
<gene>
    <name evidence="2" type="ORF">GNZ12_08935</name>
</gene>
<evidence type="ECO:0000256" key="1">
    <source>
        <dbReference type="SAM" id="SignalP"/>
    </source>
</evidence>
<comment type="caution">
    <text evidence="2">The sequence shown here is derived from an EMBL/GenBank/DDBJ whole genome shotgun (WGS) entry which is preliminary data.</text>
</comment>
<accession>A0ABX2BNF0</accession>
<feature type="chain" id="PRO_5045264400" evidence="1">
    <location>
        <begin position="39"/>
        <end position="318"/>
    </location>
</feature>
<organism evidence="2 3">
    <name type="scientific">Paraburkholderia solitsugae</name>
    <dbReference type="NCBI Taxonomy" id="2675748"/>
    <lineage>
        <taxon>Bacteria</taxon>
        <taxon>Pseudomonadati</taxon>
        <taxon>Pseudomonadota</taxon>
        <taxon>Betaproteobacteria</taxon>
        <taxon>Burkholderiales</taxon>
        <taxon>Burkholderiaceae</taxon>
        <taxon>Paraburkholderia</taxon>
    </lineage>
</organism>
<keyword evidence="3" id="KW-1185">Reference proteome</keyword>
<feature type="signal peptide" evidence="1">
    <location>
        <begin position="1"/>
        <end position="38"/>
    </location>
</feature>
<protein>
    <submittedName>
        <fullName evidence="2">Transporter</fullName>
    </submittedName>
</protein>
<dbReference type="Pfam" id="PF13557">
    <property type="entry name" value="Phenol_MetA_deg"/>
    <property type="match status" value="1"/>
</dbReference>
<evidence type="ECO:0000313" key="3">
    <source>
        <dbReference type="Proteomes" id="UP000652198"/>
    </source>
</evidence>
<evidence type="ECO:0000313" key="2">
    <source>
        <dbReference type="EMBL" id="NPT41441.1"/>
    </source>
</evidence>
<keyword evidence="1" id="KW-0732">Signal</keyword>
<dbReference type="Proteomes" id="UP000652198">
    <property type="component" value="Unassembled WGS sequence"/>
</dbReference>
<proteinExistence type="predicted"/>
<dbReference type="InterPro" id="IPR025737">
    <property type="entry name" value="FApF"/>
</dbReference>
<dbReference type="EMBL" id="WOEY01000034">
    <property type="protein sequence ID" value="NPT41441.1"/>
    <property type="molecule type" value="Genomic_DNA"/>
</dbReference>